<evidence type="ECO:0000256" key="2">
    <source>
        <dbReference type="ARBA" id="ARBA00022741"/>
    </source>
</evidence>
<organism evidence="5 6">
    <name type="scientific">Adhaeribacter swui</name>
    <dbReference type="NCBI Taxonomy" id="2086471"/>
    <lineage>
        <taxon>Bacteria</taxon>
        <taxon>Pseudomonadati</taxon>
        <taxon>Bacteroidota</taxon>
        <taxon>Cytophagia</taxon>
        <taxon>Cytophagales</taxon>
        <taxon>Hymenobacteraceae</taxon>
        <taxon>Adhaeribacter</taxon>
    </lineage>
</organism>
<feature type="domain" description="ABC transporter" evidence="4">
    <location>
        <begin position="2"/>
        <end position="238"/>
    </location>
</feature>
<dbReference type="InterPro" id="IPR017871">
    <property type="entry name" value="ABC_transporter-like_CS"/>
</dbReference>
<dbReference type="PROSITE" id="PS00211">
    <property type="entry name" value="ABC_TRANSPORTER_1"/>
    <property type="match status" value="1"/>
</dbReference>
<keyword evidence="3 5" id="KW-0067">ATP-binding</keyword>
<dbReference type="AlphaFoldDB" id="A0A7G7G3L2"/>
<dbReference type="PANTHER" id="PTHR42734">
    <property type="entry name" value="METAL TRANSPORT SYSTEM ATP-BINDING PROTEIN TM_0124-RELATED"/>
    <property type="match status" value="1"/>
</dbReference>
<keyword evidence="1" id="KW-0813">Transport</keyword>
<proteinExistence type="predicted"/>
<keyword evidence="6" id="KW-1185">Reference proteome</keyword>
<dbReference type="InterPro" id="IPR003439">
    <property type="entry name" value="ABC_transporter-like_ATP-bd"/>
</dbReference>
<evidence type="ECO:0000259" key="4">
    <source>
        <dbReference type="PROSITE" id="PS50893"/>
    </source>
</evidence>
<dbReference type="RefSeq" id="WP_185272532.1">
    <property type="nucleotide sequence ID" value="NZ_CP055156.1"/>
</dbReference>
<dbReference type="InterPro" id="IPR050153">
    <property type="entry name" value="Metal_Ion_Import_ABC"/>
</dbReference>
<dbReference type="InterPro" id="IPR027417">
    <property type="entry name" value="P-loop_NTPase"/>
</dbReference>
<dbReference type="GO" id="GO:0005524">
    <property type="term" value="F:ATP binding"/>
    <property type="evidence" value="ECO:0007669"/>
    <property type="project" value="UniProtKB-KW"/>
</dbReference>
<protein>
    <submittedName>
        <fullName evidence="5">ABC transporter ATP-binding protein</fullName>
    </submittedName>
</protein>
<dbReference type="InterPro" id="IPR003593">
    <property type="entry name" value="AAA+_ATPase"/>
</dbReference>
<evidence type="ECO:0000313" key="5">
    <source>
        <dbReference type="EMBL" id="QNF31746.1"/>
    </source>
</evidence>
<dbReference type="SUPFAM" id="SSF52540">
    <property type="entry name" value="P-loop containing nucleoside triphosphate hydrolases"/>
    <property type="match status" value="1"/>
</dbReference>
<dbReference type="Proteomes" id="UP000515237">
    <property type="component" value="Chromosome"/>
</dbReference>
<gene>
    <name evidence="5" type="ORF">HUW51_03040</name>
</gene>
<dbReference type="KEGG" id="aswu:HUW51_03040"/>
<dbReference type="PROSITE" id="PS50893">
    <property type="entry name" value="ABC_TRANSPORTER_2"/>
    <property type="match status" value="1"/>
</dbReference>
<dbReference type="GO" id="GO:0016887">
    <property type="term" value="F:ATP hydrolysis activity"/>
    <property type="evidence" value="ECO:0007669"/>
    <property type="project" value="InterPro"/>
</dbReference>
<dbReference type="EMBL" id="CP055156">
    <property type="protein sequence ID" value="QNF31746.1"/>
    <property type="molecule type" value="Genomic_DNA"/>
</dbReference>
<reference evidence="5 6" key="1">
    <citation type="journal article" date="2018" name="Int. J. Syst. Evol. Microbiol.">
        <title>Adhaeribacter swui sp. nov., isolated from wet mud.</title>
        <authorList>
            <person name="Kim D.U."/>
            <person name="Kim K.W."/>
            <person name="Kang M.S."/>
            <person name="Kim J.Y."/>
            <person name="Jang J.H."/>
            <person name="Kim M.K."/>
        </authorList>
    </citation>
    <scope>NUCLEOTIDE SEQUENCE [LARGE SCALE GENOMIC DNA]</scope>
    <source>
        <strain evidence="5 6">KCTC 52873</strain>
    </source>
</reference>
<sequence>MLEVKGLVAGYEHRVLIRNLFFSVPEPALVAIVGHNGGGKSTFFKILTGQLPYQQGEVRIQGRNLQGLSRRSATGLLSYLPQKNTVSFPIPVRDLVVMGLLRKKHFLENYSATDYRQVDALLETLEITHLAHRDFTQLSGGEQQLVWLAQLMLQDTRLCLLDEPTQQLDIYHRKKVFELIAGWVSQQQKTVLCITHDLQNLYGYSGYILNLSKPQPHLEILSPETIEQNIAFLEQKPVLSY</sequence>
<evidence type="ECO:0000256" key="3">
    <source>
        <dbReference type="ARBA" id="ARBA00022840"/>
    </source>
</evidence>
<evidence type="ECO:0000256" key="1">
    <source>
        <dbReference type="ARBA" id="ARBA00022448"/>
    </source>
</evidence>
<name>A0A7G7G3L2_9BACT</name>
<dbReference type="SMART" id="SM00382">
    <property type="entry name" value="AAA"/>
    <property type="match status" value="1"/>
</dbReference>
<evidence type="ECO:0000313" key="6">
    <source>
        <dbReference type="Proteomes" id="UP000515237"/>
    </source>
</evidence>
<accession>A0A7G7G3L2</accession>
<keyword evidence="2" id="KW-0547">Nucleotide-binding</keyword>
<dbReference type="Pfam" id="PF00005">
    <property type="entry name" value="ABC_tran"/>
    <property type="match status" value="1"/>
</dbReference>
<dbReference type="Gene3D" id="3.40.50.300">
    <property type="entry name" value="P-loop containing nucleotide triphosphate hydrolases"/>
    <property type="match status" value="1"/>
</dbReference>